<keyword evidence="1" id="KW-0472">Membrane</keyword>
<name>A0A419T5F6_9FIRM</name>
<keyword evidence="5" id="KW-1185">Reference proteome</keyword>
<feature type="domain" description="DUF4825" evidence="3">
    <location>
        <begin position="190"/>
        <end position="279"/>
    </location>
</feature>
<dbReference type="OrthoDB" id="6194834at2"/>
<feature type="transmembrane region" description="Helical" evidence="1">
    <location>
        <begin position="79"/>
        <end position="100"/>
    </location>
</feature>
<organism evidence="4 5">
    <name type="scientific">Lacrimispora algidixylanolytica</name>
    <dbReference type="NCBI Taxonomy" id="94868"/>
    <lineage>
        <taxon>Bacteria</taxon>
        <taxon>Bacillati</taxon>
        <taxon>Bacillota</taxon>
        <taxon>Clostridia</taxon>
        <taxon>Lachnospirales</taxon>
        <taxon>Lachnospiraceae</taxon>
        <taxon>Lacrimispora</taxon>
    </lineage>
</organism>
<evidence type="ECO:0000313" key="4">
    <source>
        <dbReference type="EMBL" id="RKD32663.1"/>
    </source>
</evidence>
<evidence type="ECO:0000313" key="5">
    <source>
        <dbReference type="Proteomes" id="UP000284277"/>
    </source>
</evidence>
<dbReference type="Pfam" id="PF16107">
    <property type="entry name" value="DUF4825"/>
    <property type="match status" value="1"/>
</dbReference>
<dbReference type="Proteomes" id="UP000284277">
    <property type="component" value="Unassembled WGS sequence"/>
</dbReference>
<dbReference type="EMBL" id="MCIA01000010">
    <property type="protein sequence ID" value="RKD32663.1"/>
    <property type="molecule type" value="Genomic_DNA"/>
</dbReference>
<evidence type="ECO:0008006" key="6">
    <source>
        <dbReference type="Google" id="ProtNLM"/>
    </source>
</evidence>
<comment type="caution">
    <text evidence="4">The sequence shown here is derived from an EMBL/GenBank/DDBJ whole genome shotgun (WGS) entry which is preliminary data.</text>
</comment>
<dbReference type="InterPro" id="IPR027383">
    <property type="entry name" value="Znf_put"/>
</dbReference>
<keyword evidence="1" id="KW-1133">Transmembrane helix</keyword>
<gene>
    <name evidence="4" type="ORF">BET01_17300</name>
</gene>
<proteinExistence type="predicted"/>
<dbReference type="RefSeq" id="WP_120196415.1">
    <property type="nucleotide sequence ID" value="NZ_MCIA01000010.1"/>
</dbReference>
<dbReference type="Pfam" id="PF13490">
    <property type="entry name" value="zf-HC2"/>
    <property type="match status" value="1"/>
</dbReference>
<protein>
    <recommendedName>
        <fullName evidence="6">Zinc-finger domain-containing protein</fullName>
    </recommendedName>
</protein>
<dbReference type="InterPro" id="IPR032250">
    <property type="entry name" value="DUF4825"/>
</dbReference>
<keyword evidence="1" id="KW-0812">Transmembrane</keyword>
<feature type="domain" description="Putative zinc-finger" evidence="2">
    <location>
        <begin position="7"/>
        <end position="40"/>
    </location>
</feature>
<evidence type="ECO:0000256" key="1">
    <source>
        <dbReference type="SAM" id="Phobius"/>
    </source>
</evidence>
<evidence type="ECO:0000259" key="3">
    <source>
        <dbReference type="Pfam" id="PF16107"/>
    </source>
</evidence>
<reference evidence="4 5" key="1">
    <citation type="submission" date="2016-08" db="EMBL/GenBank/DDBJ databases">
        <title>A new outlook on sporulation: Clostridium algidixylanolyticum.</title>
        <authorList>
            <person name="Poppleton D.I."/>
            <person name="Gribaldo S."/>
        </authorList>
    </citation>
    <scope>NUCLEOTIDE SEQUENCE [LARGE SCALE GENOMIC DNA]</scope>
    <source>
        <strain evidence="4 5">SPL73</strain>
    </source>
</reference>
<dbReference type="AlphaFoldDB" id="A0A419T5F6"/>
<accession>A0A419T5F6</accession>
<evidence type="ECO:0000259" key="2">
    <source>
        <dbReference type="Pfam" id="PF13490"/>
    </source>
</evidence>
<sequence>MRNEIPCEVIEDLLPLYVDNLTQSGTNQIIKEHLKECESCLIKYENMTGQMGKEELKEEAPQAEIDYLKKIKRKNQNKIVLATLSTILIGAAIILAKVFLIGSPIGDYQTIAEAAGGKLRITGEISDTSKAFRRYEIKDGALVIYGTRSSFLNHRRQFTLEYELNQGDILVNGDLVKADGTIITEKAQNLYKHKNPYVGGMPGNATLAGILEIYPNLGSFTNELQTSYEPYGWTLRFEHEVLPSNQMKFDSMMESYATVLLALIDNCGGITWTYQSGDESVSRTFTLHNANERVEQDVKTFSVSPERVQELLNLLNIK</sequence>